<dbReference type="PROSITE" id="PS51257">
    <property type="entry name" value="PROKAR_LIPOPROTEIN"/>
    <property type="match status" value="1"/>
</dbReference>
<dbReference type="InterPro" id="IPR050902">
    <property type="entry name" value="ABC_Transporter_SBP"/>
</dbReference>
<keyword evidence="6" id="KW-1185">Reference proteome</keyword>
<evidence type="ECO:0000256" key="2">
    <source>
        <dbReference type="ARBA" id="ARBA00022729"/>
    </source>
</evidence>
<dbReference type="EMBL" id="FMZA01000018">
    <property type="protein sequence ID" value="SDC83979.1"/>
    <property type="molecule type" value="Genomic_DNA"/>
</dbReference>
<dbReference type="NCBIfam" id="NF038402">
    <property type="entry name" value="TroA_like"/>
    <property type="match status" value="1"/>
</dbReference>
<dbReference type="RefSeq" id="WP_176757976.1">
    <property type="nucleotide sequence ID" value="NZ_FMZA01000018.1"/>
</dbReference>
<comment type="similarity">
    <text evidence="1">Belongs to the bacterial solute-binding protein 8 family.</text>
</comment>
<dbReference type="Gene3D" id="3.40.50.1980">
    <property type="entry name" value="Nitrogenase molybdenum iron protein domain"/>
    <property type="match status" value="2"/>
</dbReference>
<gene>
    <name evidence="5" type="ORF">SAMN04488112_11857</name>
</gene>
<dbReference type="PANTHER" id="PTHR30535">
    <property type="entry name" value="VITAMIN B12-BINDING PROTEIN"/>
    <property type="match status" value="1"/>
</dbReference>
<evidence type="ECO:0000313" key="5">
    <source>
        <dbReference type="EMBL" id="SDC83979.1"/>
    </source>
</evidence>
<feature type="chain" id="PRO_5011545718" evidence="3">
    <location>
        <begin position="28"/>
        <end position="315"/>
    </location>
</feature>
<keyword evidence="2 3" id="KW-0732">Signal</keyword>
<dbReference type="PANTHER" id="PTHR30535:SF34">
    <property type="entry name" value="MOLYBDATE-BINDING PROTEIN MOLA"/>
    <property type="match status" value="1"/>
</dbReference>
<dbReference type="PROSITE" id="PS50983">
    <property type="entry name" value="FE_B12_PBP"/>
    <property type="match status" value="1"/>
</dbReference>
<organism evidence="5 6">
    <name type="scientific">Melghirimyces thermohalophilus</name>
    <dbReference type="NCBI Taxonomy" id="1236220"/>
    <lineage>
        <taxon>Bacteria</taxon>
        <taxon>Bacillati</taxon>
        <taxon>Bacillota</taxon>
        <taxon>Bacilli</taxon>
        <taxon>Bacillales</taxon>
        <taxon>Thermoactinomycetaceae</taxon>
        <taxon>Melghirimyces</taxon>
    </lineage>
</organism>
<sequence>MKRWQRVSALLLAMLLVLSAGCTSAPAADQGGEGQQKAAAGFPVEVKDDTGEQVTVKEEPKRIVSLLPSMTETVYALDRGDRVVGVTTNDTYPKAVKKVEKVGDMKINVEKVVSLKPDLVLASPGMNGKETIDQLRKLGLTVIALEPKNLTEVFAQIEAVGKATGSAEKADQLIQKMNKERALAEKVASQVPKDQRAKVWVEVSPDLFTAGNHTIMNELISLAGGDNVAKEQEGWVQVSSEKVVKWNPDVILYTHTEKPAAIASRGGWKSIEAVKEERIQSLPPDIVSRPGPRITEGLLHITKAIYPEAYADVVK</sequence>
<dbReference type="AlphaFoldDB" id="A0A1G6PV60"/>
<dbReference type="InterPro" id="IPR002491">
    <property type="entry name" value="ABC_transptr_periplasmic_BD"/>
</dbReference>
<dbReference type="CDD" id="cd01143">
    <property type="entry name" value="YvrC"/>
    <property type="match status" value="1"/>
</dbReference>
<dbReference type="Proteomes" id="UP000199387">
    <property type="component" value="Unassembled WGS sequence"/>
</dbReference>
<evidence type="ECO:0000259" key="4">
    <source>
        <dbReference type="PROSITE" id="PS50983"/>
    </source>
</evidence>
<dbReference type="Pfam" id="PF01497">
    <property type="entry name" value="Peripla_BP_2"/>
    <property type="match status" value="1"/>
</dbReference>
<evidence type="ECO:0000256" key="1">
    <source>
        <dbReference type="ARBA" id="ARBA00008814"/>
    </source>
</evidence>
<dbReference type="SUPFAM" id="SSF53807">
    <property type="entry name" value="Helical backbone' metal receptor"/>
    <property type="match status" value="1"/>
</dbReference>
<evidence type="ECO:0000313" key="6">
    <source>
        <dbReference type="Proteomes" id="UP000199387"/>
    </source>
</evidence>
<feature type="signal peptide" evidence="3">
    <location>
        <begin position="1"/>
        <end position="27"/>
    </location>
</feature>
<accession>A0A1G6PV60</accession>
<proteinExistence type="inferred from homology"/>
<dbReference type="GO" id="GO:0071281">
    <property type="term" value="P:cellular response to iron ion"/>
    <property type="evidence" value="ECO:0007669"/>
    <property type="project" value="TreeGrafter"/>
</dbReference>
<evidence type="ECO:0000256" key="3">
    <source>
        <dbReference type="SAM" id="SignalP"/>
    </source>
</evidence>
<feature type="domain" description="Fe/B12 periplasmic-binding" evidence="4">
    <location>
        <begin position="62"/>
        <end position="309"/>
    </location>
</feature>
<dbReference type="InterPro" id="IPR054828">
    <property type="entry name" value="Vit_B12_bind_prot"/>
</dbReference>
<reference evidence="5 6" key="1">
    <citation type="submission" date="2016-10" db="EMBL/GenBank/DDBJ databases">
        <authorList>
            <person name="de Groot N.N."/>
        </authorList>
    </citation>
    <scope>NUCLEOTIDE SEQUENCE [LARGE SCALE GENOMIC DNA]</scope>
    <source>
        <strain evidence="5 6">DSM 45514</strain>
    </source>
</reference>
<name>A0A1G6PV60_9BACL</name>
<protein>
    <submittedName>
        <fullName evidence="5">Iron complex transport system substrate-binding protein</fullName>
    </submittedName>
</protein>
<dbReference type="STRING" id="1236220.SAMN04488112_11857"/>